<feature type="transmembrane region" description="Helical" evidence="9">
    <location>
        <begin position="507"/>
        <end position="526"/>
    </location>
</feature>
<evidence type="ECO:0000256" key="6">
    <source>
        <dbReference type="ARBA" id="ARBA00022989"/>
    </source>
</evidence>
<evidence type="ECO:0000256" key="4">
    <source>
        <dbReference type="ARBA" id="ARBA00022960"/>
    </source>
</evidence>
<keyword evidence="3 9" id="KW-0812">Transmembrane</keyword>
<feature type="transmembrane region" description="Helical" evidence="9">
    <location>
        <begin position="146"/>
        <end position="166"/>
    </location>
</feature>
<evidence type="ECO:0000256" key="9">
    <source>
        <dbReference type="SAM" id="Phobius"/>
    </source>
</evidence>
<dbReference type="GO" id="GO:0008360">
    <property type="term" value="P:regulation of cell shape"/>
    <property type="evidence" value="ECO:0007669"/>
    <property type="project" value="UniProtKB-KW"/>
</dbReference>
<dbReference type="InterPro" id="IPR051050">
    <property type="entry name" value="Lipid_II_flippase_MurJ/MviN"/>
</dbReference>
<feature type="transmembrane region" description="Helical" evidence="9">
    <location>
        <begin position="259"/>
        <end position="278"/>
    </location>
</feature>
<comment type="caution">
    <text evidence="10">The sequence shown here is derived from an EMBL/GenBank/DDBJ whole genome shotgun (WGS) entry which is preliminary data.</text>
</comment>
<keyword evidence="2" id="KW-1003">Cell membrane</keyword>
<protein>
    <submittedName>
        <fullName evidence="10">Putative peptidoglycan lipid II flippase</fullName>
    </submittedName>
</protein>
<feature type="transmembrane region" description="Helical" evidence="9">
    <location>
        <begin position="409"/>
        <end position="428"/>
    </location>
</feature>
<feature type="transmembrane region" description="Helical" evidence="9">
    <location>
        <begin position="173"/>
        <end position="194"/>
    </location>
</feature>
<keyword evidence="5" id="KW-0573">Peptidoglycan synthesis</keyword>
<dbReference type="GO" id="GO:0015648">
    <property type="term" value="F:lipid-linked peptidoglycan transporter activity"/>
    <property type="evidence" value="ECO:0007669"/>
    <property type="project" value="TreeGrafter"/>
</dbReference>
<proteinExistence type="predicted"/>
<dbReference type="Proteomes" id="UP000562352">
    <property type="component" value="Unassembled WGS sequence"/>
</dbReference>
<feature type="compositionally biased region" description="Low complexity" evidence="8">
    <location>
        <begin position="558"/>
        <end position="572"/>
    </location>
</feature>
<feature type="transmembrane region" description="Helical" evidence="9">
    <location>
        <begin position="376"/>
        <end position="397"/>
    </location>
</feature>
<dbReference type="GO" id="GO:0034204">
    <property type="term" value="P:lipid translocation"/>
    <property type="evidence" value="ECO:0007669"/>
    <property type="project" value="TreeGrafter"/>
</dbReference>
<feature type="transmembrane region" description="Helical" evidence="9">
    <location>
        <begin position="298"/>
        <end position="320"/>
    </location>
</feature>
<feature type="region of interest" description="Disordered" evidence="8">
    <location>
        <begin position="543"/>
        <end position="614"/>
    </location>
</feature>
<evidence type="ECO:0000256" key="8">
    <source>
        <dbReference type="SAM" id="MobiDB-lite"/>
    </source>
</evidence>
<organism evidence="10 11">
    <name type="scientific">Planomonospora venezuelensis</name>
    <dbReference type="NCBI Taxonomy" id="1999"/>
    <lineage>
        <taxon>Bacteria</taxon>
        <taxon>Bacillati</taxon>
        <taxon>Actinomycetota</taxon>
        <taxon>Actinomycetes</taxon>
        <taxon>Streptosporangiales</taxon>
        <taxon>Streptosporangiaceae</taxon>
        <taxon>Planomonospora</taxon>
    </lineage>
</organism>
<dbReference type="Pfam" id="PF03023">
    <property type="entry name" value="MurJ"/>
    <property type="match status" value="1"/>
</dbReference>
<evidence type="ECO:0000256" key="5">
    <source>
        <dbReference type="ARBA" id="ARBA00022984"/>
    </source>
</evidence>
<keyword evidence="4" id="KW-0133">Cell shape</keyword>
<dbReference type="AlphaFoldDB" id="A0A841D7V7"/>
<name>A0A841D7V7_PLAVE</name>
<evidence type="ECO:0000256" key="3">
    <source>
        <dbReference type="ARBA" id="ARBA00022692"/>
    </source>
</evidence>
<feature type="transmembrane region" description="Helical" evidence="9">
    <location>
        <begin position="474"/>
        <end position="495"/>
    </location>
</feature>
<feature type="compositionally biased region" description="Low complexity" evidence="8">
    <location>
        <begin position="591"/>
        <end position="600"/>
    </location>
</feature>
<keyword evidence="6 9" id="KW-1133">Transmembrane helix</keyword>
<dbReference type="PRINTS" id="PR01806">
    <property type="entry name" value="VIRFACTRMVIN"/>
</dbReference>
<evidence type="ECO:0000256" key="7">
    <source>
        <dbReference type="ARBA" id="ARBA00023136"/>
    </source>
</evidence>
<dbReference type="EMBL" id="JACHJJ010000007">
    <property type="protein sequence ID" value="MBB5963496.1"/>
    <property type="molecule type" value="Genomic_DNA"/>
</dbReference>
<dbReference type="InterPro" id="IPR004268">
    <property type="entry name" value="MurJ"/>
</dbReference>
<comment type="subcellular location">
    <subcellularLocation>
        <location evidence="1">Cell membrane</location>
        <topology evidence="1">Multi-pass membrane protein</topology>
    </subcellularLocation>
</comment>
<keyword evidence="11" id="KW-1185">Reference proteome</keyword>
<dbReference type="GO" id="GO:0009252">
    <property type="term" value="P:peptidoglycan biosynthetic process"/>
    <property type="evidence" value="ECO:0007669"/>
    <property type="project" value="UniProtKB-KW"/>
</dbReference>
<keyword evidence="7 9" id="KW-0472">Membrane</keyword>
<dbReference type="PANTHER" id="PTHR47019">
    <property type="entry name" value="LIPID II FLIPPASE MURJ"/>
    <property type="match status" value="1"/>
</dbReference>
<accession>A0A841D7V7</accession>
<evidence type="ECO:0000256" key="1">
    <source>
        <dbReference type="ARBA" id="ARBA00004651"/>
    </source>
</evidence>
<feature type="transmembrane region" description="Helical" evidence="9">
    <location>
        <begin position="98"/>
        <end position="126"/>
    </location>
</feature>
<evidence type="ECO:0000313" key="11">
    <source>
        <dbReference type="Proteomes" id="UP000562352"/>
    </source>
</evidence>
<evidence type="ECO:0000256" key="2">
    <source>
        <dbReference type="ARBA" id="ARBA00022475"/>
    </source>
</evidence>
<feature type="transmembrane region" description="Helical" evidence="9">
    <location>
        <begin position="214"/>
        <end position="238"/>
    </location>
</feature>
<dbReference type="RefSeq" id="WP_184941641.1">
    <property type="nucleotide sequence ID" value="NZ_BAAAWZ010000004.1"/>
</dbReference>
<dbReference type="PANTHER" id="PTHR47019:SF1">
    <property type="entry name" value="LIPID II FLIPPASE MURJ"/>
    <property type="match status" value="1"/>
</dbReference>
<feature type="transmembrane region" description="Helical" evidence="9">
    <location>
        <begin position="341"/>
        <end position="364"/>
    </location>
</feature>
<dbReference type="GO" id="GO:0005886">
    <property type="term" value="C:plasma membrane"/>
    <property type="evidence" value="ECO:0007669"/>
    <property type="project" value="UniProtKB-SubCell"/>
</dbReference>
<reference evidence="10 11" key="1">
    <citation type="submission" date="2020-08" db="EMBL/GenBank/DDBJ databases">
        <title>Genomic Encyclopedia of Type Strains, Phase III (KMG-III): the genomes of soil and plant-associated and newly described type strains.</title>
        <authorList>
            <person name="Whitman W."/>
        </authorList>
    </citation>
    <scope>NUCLEOTIDE SEQUENCE [LARGE SCALE GENOMIC DNA]</scope>
    <source>
        <strain evidence="10 11">CECT 3303</strain>
    </source>
</reference>
<gene>
    <name evidence="10" type="ORF">FHS22_002775</name>
</gene>
<feature type="transmembrane region" description="Helical" evidence="9">
    <location>
        <begin position="440"/>
        <end position="462"/>
    </location>
</feature>
<sequence>MIRKIGQGVAGAALLIGAVTVAARLVGFGRYYVQSQTIGNACLSTAYNTANYVPNIVFELVAGGALAGMVVPVLASAASRSADDPQARAEAGRTASALLTWTMLVLVPLAALIAAFAGPVVSLLAGDGGETGTCDASQAVAAGADMLVVFAPRMVFFGLAVVLYGVLQAHRRFMGPALAPLVSSLLIVASHLVFESVNGEAAGSLDGLTTAGELTLSLGATIAAAAMVLTVLGPVARLRLRLRPSLSFPPGVGARARRLATAGLAVLVAQQVALTAVVRLTNDLGEDGAVGVYTYAWALYQLPFAVLVVPVATSSFPVLSTRHADGDRPGFDTLAASSTRVILLAMGLAAGVMAAVAGPVSRVFLEGTEGGVPAEMAAGVAWFAPGLIGYALMLHLARVLYACGRGRSAALASVAGWAVALVAQIVLAHAAEPTEVVGRLALGNTIGMTAGGVLLVLTVLRARGRGALAGTRRAVLAAATGGAAAYGAGLAASAAFGDVPKWMCVPVGAGAAVAAVAVFAAVAAVADRPDARALLERLPLRGRVRTGPGADRDETPEAGRAPGGAAADAGKPADGGIGAVRAGKAPDDGDGTAAGATAPDGGDGIAEKSGSADG</sequence>
<feature type="transmembrane region" description="Helical" evidence="9">
    <location>
        <begin position="56"/>
        <end position="77"/>
    </location>
</feature>
<evidence type="ECO:0000313" key="10">
    <source>
        <dbReference type="EMBL" id="MBB5963496.1"/>
    </source>
</evidence>